<evidence type="ECO:0000256" key="5">
    <source>
        <dbReference type="ARBA" id="ARBA00023242"/>
    </source>
</evidence>
<dbReference type="InterPro" id="IPR050815">
    <property type="entry name" value="TF_fung"/>
</dbReference>
<accession>A0A9P6YEB0</accession>
<evidence type="ECO:0000256" key="6">
    <source>
        <dbReference type="SAM" id="MobiDB-lite"/>
    </source>
</evidence>
<proteinExistence type="predicted"/>
<comment type="caution">
    <text evidence="8">The sequence shown here is derived from an EMBL/GenBank/DDBJ whole genome shotgun (WGS) entry which is preliminary data.</text>
</comment>
<dbReference type="CDD" id="cd12148">
    <property type="entry name" value="fungal_TF_MHR"/>
    <property type="match status" value="1"/>
</dbReference>
<feature type="domain" description="Xylanolytic transcriptional activator regulatory" evidence="7">
    <location>
        <begin position="237"/>
        <end position="308"/>
    </location>
</feature>
<feature type="region of interest" description="Disordered" evidence="6">
    <location>
        <begin position="622"/>
        <end position="641"/>
    </location>
</feature>
<dbReference type="OrthoDB" id="2283631at2759"/>
<keyword evidence="2" id="KW-0479">Metal-binding</keyword>
<protein>
    <recommendedName>
        <fullName evidence="7">Xylanolytic transcriptional activator regulatory domain-containing protein</fullName>
    </recommendedName>
</protein>
<dbReference type="PANTHER" id="PTHR47338">
    <property type="entry name" value="ZN(II)2CYS6 TRANSCRIPTION FACTOR (EUROFUNG)-RELATED"/>
    <property type="match status" value="1"/>
</dbReference>
<dbReference type="GO" id="GO:0008270">
    <property type="term" value="F:zinc ion binding"/>
    <property type="evidence" value="ECO:0007669"/>
    <property type="project" value="InterPro"/>
</dbReference>
<evidence type="ECO:0000313" key="9">
    <source>
        <dbReference type="Proteomes" id="UP000717996"/>
    </source>
</evidence>
<feature type="compositionally biased region" description="Polar residues" evidence="6">
    <location>
        <begin position="549"/>
        <end position="573"/>
    </location>
</feature>
<dbReference type="AlphaFoldDB" id="A0A9P6YEB0"/>
<keyword evidence="3" id="KW-0805">Transcription regulation</keyword>
<dbReference type="EMBL" id="JAANIT010000582">
    <property type="protein sequence ID" value="KAG1546269.1"/>
    <property type="molecule type" value="Genomic_DNA"/>
</dbReference>
<gene>
    <name evidence="8" type="ORF">G6F51_004979</name>
</gene>
<feature type="compositionally biased region" description="Polar residues" evidence="6">
    <location>
        <begin position="527"/>
        <end position="540"/>
    </location>
</feature>
<keyword evidence="5" id="KW-0539">Nucleus</keyword>
<feature type="region of interest" description="Disordered" evidence="6">
    <location>
        <begin position="646"/>
        <end position="709"/>
    </location>
</feature>
<feature type="compositionally biased region" description="Low complexity" evidence="6">
    <location>
        <begin position="516"/>
        <end position="526"/>
    </location>
</feature>
<feature type="compositionally biased region" description="Low complexity" evidence="6">
    <location>
        <begin position="622"/>
        <end position="637"/>
    </location>
</feature>
<keyword evidence="4" id="KW-0804">Transcription</keyword>
<dbReference type="GO" id="GO:0005634">
    <property type="term" value="C:nucleus"/>
    <property type="evidence" value="ECO:0007669"/>
    <property type="project" value="UniProtKB-SubCell"/>
</dbReference>
<evidence type="ECO:0000256" key="3">
    <source>
        <dbReference type="ARBA" id="ARBA00023015"/>
    </source>
</evidence>
<dbReference type="GO" id="GO:0000981">
    <property type="term" value="F:DNA-binding transcription factor activity, RNA polymerase II-specific"/>
    <property type="evidence" value="ECO:0007669"/>
    <property type="project" value="InterPro"/>
</dbReference>
<dbReference type="SMART" id="SM00906">
    <property type="entry name" value="Fungal_trans"/>
    <property type="match status" value="1"/>
</dbReference>
<name>A0A9P6YEB0_RHIOR</name>
<comment type="subcellular location">
    <subcellularLocation>
        <location evidence="1">Nucleus</location>
    </subcellularLocation>
</comment>
<evidence type="ECO:0000256" key="1">
    <source>
        <dbReference type="ARBA" id="ARBA00004123"/>
    </source>
</evidence>
<dbReference type="Pfam" id="PF04082">
    <property type="entry name" value="Fungal_trans"/>
    <property type="match status" value="1"/>
</dbReference>
<evidence type="ECO:0000259" key="7">
    <source>
        <dbReference type="SMART" id="SM00906"/>
    </source>
</evidence>
<dbReference type="InterPro" id="IPR007219">
    <property type="entry name" value="XnlR_reg_dom"/>
</dbReference>
<dbReference type="GO" id="GO:0006351">
    <property type="term" value="P:DNA-templated transcription"/>
    <property type="evidence" value="ECO:0007669"/>
    <property type="project" value="InterPro"/>
</dbReference>
<feature type="compositionally biased region" description="Polar residues" evidence="6">
    <location>
        <begin position="646"/>
        <end position="659"/>
    </location>
</feature>
<dbReference type="Proteomes" id="UP000717996">
    <property type="component" value="Unassembled WGS sequence"/>
</dbReference>
<dbReference type="PANTHER" id="PTHR47338:SF5">
    <property type="entry name" value="ZN(II)2CYS6 TRANSCRIPTION FACTOR (EUROFUNG)"/>
    <property type="match status" value="1"/>
</dbReference>
<feature type="region of interest" description="Disordered" evidence="6">
    <location>
        <begin position="508"/>
        <end position="574"/>
    </location>
</feature>
<reference evidence="8" key="1">
    <citation type="journal article" date="2020" name="Microb. Genom.">
        <title>Genetic diversity of clinical and environmental Mucorales isolates obtained from an investigation of mucormycosis cases among solid organ transplant recipients.</title>
        <authorList>
            <person name="Nguyen M.H."/>
            <person name="Kaul D."/>
            <person name="Muto C."/>
            <person name="Cheng S.J."/>
            <person name="Richter R.A."/>
            <person name="Bruno V.M."/>
            <person name="Liu G."/>
            <person name="Beyhan S."/>
            <person name="Sundermann A.J."/>
            <person name="Mounaud S."/>
            <person name="Pasculle A.W."/>
            <person name="Nierman W.C."/>
            <person name="Driscoll E."/>
            <person name="Cumbie R."/>
            <person name="Clancy C.J."/>
            <person name="Dupont C.L."/>
        </authorList>
    </citation>
    <scope>NUCLEOTIDE SEQUENCE</scope>
    <source>
        <strain evidence="8">GL16</strain>
    </source>
</reference>
<evidence type="ECO:0000256" key="2">
    <source>
        <dbReference type="ARBA" id="ARBA00022723"/>
    </source>
</evidence>
<sequence length="796" mass="90646">MSEWNSRQHLPKIYWNKGLHEYLTKEAREIKYAVMELNHGPPKEYLEPFEQRLKTVDIALQTMYKNDEQQQQPVNLDSTITTAIGGLNITSIGYASYVPELPFRLDRIEPCQSRDNNLNAEPPQPHLNIKPEVSMRFDLIQCYFDHVHPSIPFIDRSSMAAPQPPSLLLSAIYAVASRFHPQEQQQTGDPPGWSYYKMALSIIDIYLDTPRLSTVQALLLLVKYHEHIQRSGFFWRTKSLLQIAVQMASDLGLSRQSLNSYGYESEYRNRVFWAVYVYETLMSTEHGFQPYFLPNECTAQYPQYLEDEQSDDYNNVTNFHWLSKVVHVQGFVLQFMRSKHVTDTSQSFDEQTEFANLEKRLQDLGQGIPQIMSSNDDIHVYFIHLMYHVVNVLLYRPYAFSSYTNDSQYNFYCQSSASSITDIVEHVLSERGADSFYDTTRGHQQIIYCLTTAITVQRSAKNMVTYLQPFDLSQYEKTASILSVLVQKSPVTEIEDVSVVDSQSWSDTRKKQELASSSNTSSARSSPLDTSLTYPQSPTSPKIVKRISRSSLQIPSTPDSISYASPSTGSITPESIVYQRGRSASNRLVYAQNRLSAPSLSTLYQQHPNYYPPQLQQLAYPQQQMTSLSQPSSPTTQYLSNINGIPSAEQFHNTPSSPNRRPISQKLSKRRSTSFVGDFTIPAQRPTRTATGRPYPNARRHTVTNSVPPNLMNIMMDPASTAVGDLYSNPSTMARMNRYSAPPNTLLPYNIPLATQPVMMDSSFPMDPVIPDTPNESMMRILMNTDSNYNAFSSQQ</sequence>
<dbReference type="GO" id="GO:0003677">
    <property type="term" value="F:DNA binding"/>
    <property type="evidence" value="ECO:0007669"/>
    <property type="project" value="InterPro"/>
</dbReference>
<evidence type="ECO:0000313" key="8">
    <source>
        <dbReference type="EMBL" id="KAG1546269.1"/>
    </source>
</evidence>
<evidence type="ECO:0000256" key="4">
    <source>
        <dbReference type="ARBA" id="ARBA00023163"/>
    </source>
</evidence>
<organism evidence="8 9">
    <name type="scientific">Rhizopus oryzae</name>
    <name type="common">Mucormycosis agent</name>
    <name type="synonym">Rhizopus arrhizus var. delemar</name>
    <dbReference type="NCBI Taxonomy" id="64495"/>
    <lineage>
        <taxon>Eukaryota</taxon>
        <taxon>Fungi</taxon>
        <taxon>Fungi incertae sedis</taxon>
        <taxon>Mucoromycota</taxon>
        <taxon>Mucoromycotina</taxon>
        <taxon>Mucoromycetes</taxon>
        <taxon>Mucorales</taxon>
        <taxon>Mucorineae</taxon>
        <taxon>Rhizopodaceae</taxon>
        <taxon>Rhizopus</taxon>
    </lineage>
</organism>